<keyword evidence="3" id="KW-1133">Transmembrane helix</keyword>
<reference evidence="5" key="1">
    <citation type="submission" date="2016-03" db="EMBL/GenBank/DDBJ databases">
        <title>Mechanisms controlling the formation of the plant cell surface in tip-growing cells are functionally conserved among land plants.</title>
        <authorList>
            <person name="Honkanen S."/>
            <person name="Jones V.A."/>
            <person name="Morieri G."/>
            <person name="Champion C."/>
            <person name="Hetherington A.J."/>
            <person name="Kelly S."/>
            <person name="Saint-Marcoux D."/>
            <person name="Proust H."/>
            <person name="Prescott H."/>
            <person name="Dolan L."/>
        </authorList>
    </citation>
    <scope>NUCLEOTIDE SEQUENCE [LARGE SCALE GENOMIC DNA]</scope>
    <source>
        <tissue evidence="5">Whole gametophyte</tissue>
    </source>
</reference>
<keyword evidence="3" id="KW-0472">Membrane</keyword>
<dbReference type="InterPro" id="IPR050258">
    <property type="entry name" value="Leguminous_Lectin"/>
</dbReference>
<dbReference type="InterPro" id="IPR019825">
    <property type="entry name" value="Lectin_legB_Mn/Ca_BS"/>
</dbReference>
<dbReference type="PANTHER" id="PTHR32401">
    <property type="entry name" value="CONCANAVALIN A-LIKE LECTIN FAMILY PROTEIN"/>
    <property type="match status" value="1"/>
</dbReference>
<feature type="domain" description="Legume lectin" evidence="4">
    <location>
        <begin position="49"/>
        <end position="278"/>
    </location>
</feature>
<dbReference type="EMBL" id="LVLJ01000691">
    <property type="protein sequence ID" value="OAE33104.1"/>
    <property type="molecule type" value="Genomic_DNA"/>
</dbReference>
<dbReference type="InterPro" id="IPR001220">
    <property type="entry name" value="Legume_lectin_dom"/>
</dbReference>
<dbReference type="Pfam" id="PF00139">
    <property type="entry name" value="Lectin_legB"/>
    <property type="match status" value="1"/>
</dbReference>
<evidence type="ECO:0000259" key="4">
    <source>
        <dbReference type="Pfam" id="PF00139"/>
    </source>
</evidence>
<dbReference type="Proteomes" id="UP000077202">
    <property type="component" value="Unassembled WGS sequence"/>
</dbReference>
<name>A0A176WJR4_MARPO</name>
<organism evidence="5 6">
    <name type="scientific">Marchantia polymorpha subsp. ruderalis</name>
    <dbReference type="NCBI Taxonomy" id="1480154"/>
    <lineage>
        <taxon>Eukaryota</taxon>
        <taxon>Viridiplantae</taxon>
        <taxon>Streptophyta</taxon>
        <taxon>Embryophyta</taxon>
        <taxon>Marchantiophyta</taxon>
        <taxon>Marchantiopsida</taxon>
        <taxon>Marchantiidae</taxon>
        <taxon>Marchantiales</taxon>
        <taxon>Marchantiaceae</taxon>
        <taxon>Marchantia</taxon>
    </lineage>
</organism>
<dbReference type="PANTHER" id="PTHR32401:SF49">
    <property type="entry name" value="OS10G0129200 PROTEIN"/>
    <property type="match status" value="1"/>
</dbReference>
<evidence type="ECO:0000313" key="6">
    <source>
        <dbReference type="Proteomes" id="UP000077202"/>
    </source>
</evidence>
<keyword evidence="6" id="KW-1185">Reference proteome</keyword>
<sequence length="346" mass="38908">MGDRRNLGCIWMGLRRCRAFWVLAVVVAGFSAPGSSLLDFSLGTKGMSFQCDEGGNMWCGGNASTNSEGALTLTPDGRNLPDEYYFNTQGMALYTLPLQLLDNEGRWRSFSCFFRFRIETGKFPGDGLAFVMFNVSRWEGAPGGDLGVYSSSGRQKVKTLAVEFDTFPNKDFDEFSNHVGVDLESLRSKVSRNAYDANINLSGGEDIYTWIDYSVDSSYLEVRIEMRDQRPVQPFLRYQFKLSDVFSDNGTVFAGFSGSNGLCICHNFYTIFDWSLKVIPAGDDSYLYVNSMFFILIGLVFILLLVPLVSILSHVWGRKYYSGQRTGDGFGYRELSLDINEEENKL</sequence>
<keyword evidence="3" id="KW-0812">Transmembrane</keyword>
<comment type="caution">
    <text evidence="5">The sequence shown here is derived from an EMBL/GenBank/DDBJ whole genome shotgun (WGS) entry which is preliminary data.</text>
</comment>
<gene>
    <name evidence="5" type="ORF">AXG93_3896s1040</name>
</gene>
<evidence type="ECO:0000256" key="1">
    <source>
        <dbReference type="ARBA" id="ARBA00007606"/>
    </source>
</evidence>
<dbReference type="InterPro" id="IPR013320">
    <property type="entry name" value="ConA-like_dom_sf"/>
</dbReference>
<comment type="similarity">
    <text evidence="1">Belongs to the leguminous lectin family.</text>
</comment>
<evidence type="ECO:0000313" key="5">
    <source>
        <dbReference type="EMBL" id="OAE33104.1"/>
    </source>
</evidence>
<evidence type="ECO:0000256" key="2">
    <source>
        <dbReference type="ARBA" id="ARBA00022734"/>
    </source>
</evidence>
<evidence type="ECO:0000256" key="3">
    <source>
        <dbReference type="SAM" id="Phobius"/>
    </source>
</evidence>
<proteinExistence type="inferred from homology"/>
<feature type="transmembrane region" description="Helical" evidence="3">
    <location>
        <begin position="292"/>
        <end position="316"/>
    </location>
</feature>
<dbReference type="GO" id="GO:0030246">
    <property type="term" value="F:carbohydrate binding"/>
    <property type="evidence" value="ECO:0007669"/>
    <property type="project" value="UniProtKB-KW"/>
</dbReference>
<protein>
    <recommendedName>
        <fullName evidence="4">Legume lectin domain-containing protein</fullName>
    </recommendedName>
</protein>
<keyword evidence="2" id="KW-0430">Lectin</keyword>
<dbReference type="SUPFAM" id="SSF49899">
    <property type="entry name" value="Concanavalin A-like lectins/glucanases"/>
    <property type="match status" value="1"/>
</dbReference>
<dbReference type="AlphaFoldDB" id="A0A176WJR4"/>
<accession>A0A176WJR4</accession>
<dbReference type="PROSITE" id="PS00307">
    <property type="entry name" value="LECTIN_LEGUME_BETA"/>
    <property type="match status" value="1"/>
</dbReference>
<dbReference type="Gene3D" id="2.60.120.200">
    <property type="match status" value="1"/>
</dbReference>